<dbReference type="EMBL" id="QFZK01000020">
    <property type="protein sequence ID" value="RFO95202.1"/>
    <property type="molecule type" value="Genomic_DNA"/>
</dbReference>
<evidence type="ECO:0000256" key="2">
    <source>
        <dbReference type="ARBA" id="ARBA00022603"/>
    </source>
</evidence>
<evidence type="ECO:0000256" key="5">
    <source>
        <dbReference type="SAM" id="MobiDB-lite"/>
    </source>
</evidence>
<dbReference type="GO" id="GO:0032259">
    <property type="term" value="P:methylation"/>
    <property type="evidence" value="ECO:0007669"/>
    <property type="project" value="UniProtKB-KW"/>
</dbReference>
<dbReference type="EC" id="2.1.1.-" evidence="4"/>
<feature type="compositionally biased region" description="Low complexity" evidence="5">
    <location>
        <begin position="8"/>
        <end position="18"/>
    </location>
</feature>
<dbReference type="GO" id="GO:0015948">
    <property type="term" value="P:methanogenesis"/>
    <property type="evidence" value="ECO:0007669"/>
    <property type="project" value="UniProtKB-UniRule"/>
</dbReference>
<dbReference type="Pfam" id="PF06253">
    <property type="entry name" value="MTTB"/>
    <property type="match status" value="1"/>
</dbReference>
<dbReference type="OrthoDB" id="5713681at2"/>
<organism evidence="6 7">
    <name type="scientific">Rhodoferax lacus</name>
    <dbReference type="NCBI Taxonomy" id="2184758"/>
    <lineage>
        <taxon>Bacteria</taxon>
        <taxon>Pseudomonadati</taxon>
        <taxon>Pseudomonadota</taxon>
        <taxon>Betaproteobacteria</taxon>
        <taxon>Burkholderiales</taxon>
        <taxon>Comamonadaceae</taxon>
        <taxon>Rhodoferax</taxon>
    </lineage>
</organism>
<dbReference type="InterPro" id="IPR038601">
    <property type="entry name" value="MttB-like_sf"/>
</dbReference>
<dbReference type="AlphaFoldDB" id="A0A3E1R837"/>
<keyword evidence="2 6" id="KW-0489">Methyltransferase</keyword>
<evidence type="ECO:0000313" key="7">
    <source>
        <dbReference type="Proteomes" id="UP000260665"/>
    </source>
</evidence>
<evidence type="ECO:0000256" key="1">
    <source>
        <dbReference type="ARBA" id="ARBA00007137"/>
    </source>
</evidence>
<dbReference type="GO" id="GO:0008168">
    <property type="term" value="F:methyltransferase activity"/>
    <property type="evidence" value="ECO:0007669"/>
    <property type="project" value="UniProtKB-KW"/>
</dbReference>
<keyword evidence="7" id="KW-1185">Reference proteome</keyword>
<evidence type="ECO:0000256" key="3">
    <source>
        <dbReference type="ARBA" id="ARBA00022679"/>
    </source>
</evidence>
<evidence type="ECO:0000313" key="6">
    <source>
        <dbReference type="EMBL" id="RFO95202.1"/>
    </source>
</evidence>
<reference evidence="6 7" key="1">
    <citation type="submission" date="2018-05" db="EMBL/GenBank/DDBJ databases">
        <title>Rhodoferax soyangensis sp.nov., isolated from an oligotrophic freshwater lake.</title>
        <authorList>
            <person name="Park M."/>
        </authorList>
    </citation>
    <scope>NUCLEOTIDE SEQUENCE [LARGE SCALE GENOMIC DNA]</scope>
    <source>
        <strain evidence="6 7">IMCC26218</strain>
    </source>
</reference>
<comment type="caution">
    <text evidence="6">The sequence shown here is derived from an EMBL/GenBank/DDBJ whole genome shotgun (WGS) entry which is preliminary data.</text>
</comment>
<evidence type="ECO:0000256" key="4">
    <source>
        <dbReference type="PIRNR" id="PIRNR037567"/>
    </source>
</evidence>
<protein>
    <recommendedName>
        <fullName evidence="4">Methyltransferase</fullName>
        <ecNumber evidence="4">2.1.1.-</ecNumber>
    </recommendedName>
</protein>
<dbReference type="Proteomes" id="UP000260665">
    <property type="component" value="Unassembled WGS sequence"/>
</dbReference>
<dbReference type="InterPro" id="IPR010426">
    <property type="entry name" value="MTTB_MeTrfase"/>
</dbReference>
<dbReference type="RefSeq" id="WP_117179861.1">
    <property type="nucleotide sequence ID" value="NZ_QFZK01000020.1"/>
</dbReference>
<gene>
    <name evidence="6" type="ORF">DIC66_19515</name>
</gene>
<proteinExistence type="inferred from homology"/>
<comment type="similarity">
    <text evidence="1 4">Belongs to the trimethylamine methyltransferase family.</text>
</comment>
<feature type="region of interest" description="Disordered" evidence="5">
    <location>
        <begin position="1"/>
        <end position="38"/>
    </location>
</feature>
<sequence>MNDTVVQAETATPEAAEAPRGRRAGGGREAKRAARSARSAQSVPYITRKIPYFEVIDEEGLQIIERNADTILEEVGIDFRDDPEALDLFRKAGCDVKGERVRFPRGLARKLVQDTAPREFMQHARNPAHNVVIGGKNTVFAPAYGSPFVRDLDKGRRYATIEDFQNFVKLTYMANALHHSGGTICEPVDLPVNKRHFDMVYSHMKYSDKPFMGSVTHPERAQDTVEMTKILFGDNWIDPLTGKPRTAVINLINANSPMTFDETMLGAAKVYARANQACIITPFILAGAMSPVTVAGTAAQTLAEALAGMAFVQLCSPGAPVVLGSFASSISMQSGAPTFGTPEPALVLYVMAALARRLGVPFRSGGGLCGSKISDAQAASESANTLLPTCLGGVNFVLHTAGWLEGGLSMGYEKFIMDVDQAGMMHTLLNGVDLTENGQAMDAIREVGPGKHFLGCAHTQANFESAFYRSPITDNNSFEQWEAEGSRDLTQRANALWKKQLAEYEAPAMDVATDEGILDYVNRRKASFPDSNI</sequence>
<accession>A0A3E1R837</accession>
<dbReference type="PIRSF" id="PIRSF037567">
    <property type="entry name" value="MTTB_MeTrfase"/>
    <property type="match status" value="1"/>
</dbReference>
<keyword evidence="3 4" id="KW-0808">Transferase</keyword>
<dbReference type="Gene3D" id="3.20.20.480">
    <property type="entry name" value="Trimethylamine methyltransferase-like"/>
    <property type="match status" value="1"/>
</dbReference>
<name>A0A3E1R837_9BURK</name>